<gene>
    <name evidence="2" type="ORF">SAMN05216268_13411</name>
</gene>
<dbReference type="RefSeq" id="WP_434060624.1">
    <property type="nucleotide sequence ID" value="NZ_FRBK01000034.1"/>
</dbReference>
<protein>
    <recommendedName>
        <fullName evidence="1">Fe2OG dioxygenase domain-containing protein</fullName>
    </recommendedName>
</protein>
<evidence type="ECO:0000313" key="3">
    <source>
        <dbReference type="Proteomes" id="UP000184388"/>
    </source>
</evidence>
<name>A0A9X8N908_9ACTN</name>
<proteinExistence type="predicted"/>
<dbReference type="EMBL" id="FRBK01000034">
    <property type="protein sequence ID" value="SHN31396.1"/>
    <property type="molecule type" value="Genomic_DNA"/>
</dbReference>
<dbReference type="InterPro" id="IPR005123">
    <property type="entry name" value="Oxoglu/Fe-dep_dioxygenase_dom"/>
</dbReference>
<accession>A0A9X8N908</accession>
<feature type="domain" description="Fe2OG dioxygenase" evidence="1">
    <location>
        <begin position="1"/>
        <end position="115"/>
    </location>
</feature>
<organism evidence="2 3">
    <name type="scientific">Streptomyces yunnanensis</name>
    <dbReference type="NCBI Taxonomy" id="156453"/>
    <lineage>
        <taxon>Bacteria</taxon>
        <taxon>Bacillati</taxon>
        <taxon>Actinomycetota</taxon>
        <taxon>Actinomycetes</taxon>
        <taxon>Kitasatosporales</taxon>
        <taxon>Streptomycetaceae</taxon>
        <taxon>Streptomyces</taxon>
    </lineage>
</organism>
<dbReference type="InterPro" id="IPR056470">
    <property type="entry name" value="BesD/HalB-like"/>
</dbReference>
<dbReference type="Gene3D" id="2.60.120.620">
    <property type="entry name" value="q2cbj1_9rhob like domain"/>
    <property type="match status" value="1"/>
</dbReference>
<dbReference type="PROSITE" id="PS51471">
    <property type="entry name" value="FE2OG_OXY"/>
    <property type="match status" value="1"/>
</dbReference>
<dbReference type="Pfam" id="PF23169">
    <property type="entry name" value="HalD"/>
    <property type="match status" value="1"/>
</dbReference>
<sequence>MYRSADPLGAMTLHVHHDGDEQDWHFDVSQYTIVLHILAPESGGVLEYVPRSRAQAEQDQAELRAIAEGERHPLIHELPTVPGTLVLHSGRNSMHRVTPVEGTTPRISATMSYNSAPGGQLNEYTRSLYFGWPQ</sequence>
<comment type="caution">
    <text evidence="2">The sequence shown here is derived from an EMBL/GenBank/DDBJ whole genome shotgun (WGS) entry which is preliminary data.</text>
</comment>
<evidence type="ECO:0000259" key="1">
    <source>
        <dbReference type="PROSITE" id="PS51471"/>
    </source>
</evidence>
<reference evidence="3" key="1">
    <citation type="submission" date="2016-11" db="EMBL/GenBank/DDBJ databases">
        <authorList>
            <person name="Jaros S."/>
            <person name="Januszkiewicz K."/>
            <person name="Wedrychowicz H."/>
        </authorList>
    </citation>
    <scope>NUCLEOTIDE SEQUENCE [LARGE SCALE GENOMIC DNA]</scope>
    <source>
        <strain evidence="3">CGMCC 4.3555</strain>
    </source>
</reference>
<dbReference type="AlphaFoldDB" id="A0A9X8N908"/>
<evidence type="ECO:0000313" key="2">
    <source>
        <dbReference type="EMBL" id="SHN31396.1"/>
    </source>
</evidence>
<dbReference type="Proteomes" id="UP000184388">
    <property type="component" value="Unassembled WGS sequence"/>
</dbReference>
<dbReference type="SUPFAM" id="SSF51197">
    <property type="entry name" value="Clavaminate synthase-like"/>
    <property type="match status" value="1"/>
</dbReference>